<sequence>MFYIYCGLSPRNLPVVGWRKVSSDESSASRSKLIQSEDIPILWAFVLPRSIAGAIASISLKQGARISLRELASMLRDLSVMARAGVPILDAISFIADDGNRDAARSSVIARRLLDDLHAGVSITEAVDRQPDVFSPTVKSLVLVGNESGTLDAALAEAAEHLDRVRAIKSDAGQALVYPAVVFASILGAGAFWLYYVIPKMGELFKQMNAALPTSTVIALQIADWFSNNYAISLLGLTLLGISPLLAWRVSGAFRDLVWQAAHKVPICRKLVEASGLAFFCEYLALLSRSGVNLNRSLAIVEGATSDTFYRKRIAVLRENVAEGNSIGFSMGLASGFPRLMVRMISVGEQSGCLDSQLQYLANEYRNRLSILVKSLSELITPALVLLAGGLFLVLISVFLVPVYDLVRQSLAVR</sequence>
<name>A0A5C6TPH7_9BURK</name>
<dbReference type="Pfam" id="PF00482">
    <property type="entry name" value="T2SSF"/>
    <property type="match status" value="2"/>
</dbReference>
<feature type="domain" description="Type II secretion system protein GspF" evidence="8">
    <location>
        <begin position="75"/>
        <end position="199"/>
    </location>
</feature>
<keyword evidence="6 7" id="KW-0472">Membrane</keyword>
<feature type="transmembrane region" description="Helical" evidence="7">
    <location>
        <begin position="176"/>
        <end position="198"/>
    </location>
</feature>
<dbReference type="PRINTS" id="PR00812">
    <property type="entry name" value="BCTERIALGSPF"/>
</dbReference>
<comment type="caution">
    <text evidence="9">The sequence shown here is derived from an EMBL/GenBank/DDBJ whole genome shotgun (WGS) entry which is preliminary data.</text>
</comment>
<dbReference type="InterPro" id="IPR018076">
    <property type="entry name" value="T2SS_GspF_dom"/>
</dbReference>
<dbReference type="Gene3D" id="1.20.81.30">
    <property type="entry name" value="Type II secretion system (T2SS), domain F"/>
    <property type="match status" value="2"/>
</dbReference>
<dbReference type="PANTHER" id="PTHR30012">
    <property type="entry name" value="GENERAL SECRETION PATHWAY PROTEIN"/>
    <property type="match status" value="1"/>
</dbReference>
<keyword evidence="5 7" id="KW-1133">Transmembrane helix</keyword>
<keyword evidence="4 7" id="KW-0812">Transmembrane</keyword>
<evidence type="ECO:0000256" key="3">
    <source>
        <dbReference type="ARBA" id="ARBA00022475"/>
    </source>
</evidence>
<keyword evidence="10" id="KW-1185">Reference proteome</keyword>
<dbReference type="GO" id="GO:0005886">
    <property type="term" value="C:plasma membrane"/>
    <property type="evidence" value="ECO:0007669"/>
    <property type="project" value="UniProtKB-SubCell"/>
</dbReference>
<dbReference type="Proteomes" id="UP000321832">
    <property type="component" value="Unassembled WGS sequence"/>
</dbReference>
<evidence type="ECO:0000256" key="4">
    <source>
        <dbReference type="ARBA" id="ARBA00022692"/>
    </source>
</evidence>
<protein>
    <submittedName>
        <fullName evidence="9">Type II secretion system F family protein</fullName>
    </submittedName>
</protein>
<evidence type="ECO:0000313" key="10">
    <source>
        <dbReference type="Proteomes" id="UP000321832"/>
    </source>
</evidence>
<feature type="transmembrane region" description="Helical" evidence="7">
    <location>
        <begin position="379"/>
        <end position="404"/>
    </location>
</feature>
<feature type="domain" description="Type II secretion system protein GspF" evidence="8">
    <location>
        <begin position="280"/>
        <end position="402"/>
    </location>
</feature>
<evidence type="ECO:0000313" key="9">
    <source>
        <dbReference type="EMBL" id="TXC62110.1"/>
    </source>
</evidence>
<reference evidence="9 10" key="1">
    <citation type="submission" date="2019-08" db="EMBL/GenBank/DDBJ databases">
        <authorList>
            <person name="Khan S.A."/>
            <person name="Jeon C.O."/>
            <person name="Jeong S.E."/>
        </authorList>
    </citation>
    <scope>NUCLEOTIDE SEQUENCE [LARGE SCALE GENOMIC DNA]</scope>
    <source>
        <strain evidence="10">IMCC1728</strain>
    </source>
</reference>
<dbReference type="PANTHER" id="PTHR30012:SF0">
    <property type="entry name" value="TYPE II SECRETION SYSTEM PROTEIN F-RELATED"/>
    <property type="match status" value="1"/>
</dbReference>
<keyword evidence="3" id="KW-1003">Cell membrane</keyword>
<comment type="similarity">
    <text evidence="2">Belongs to the GSP F family.</text>
</comment>
<dbReference type="AlphaFoldDB" id="A0A5C6TPH7"/>
<proteinExistence type="inferred from homology"/>
<dbReference type="InterPro" id="IPR003004">
    <property type="entry name" value="GspF/PilC"/>
</dbReference>
<dbReference type="InterPro" id="IPR042094">
    <property type="entry name" value="T2SS_GspF_sf"/>
</dbReference>
<evidence type="ECO:0000256" key="2">
    <source>
        <dbReference type="ARBA" id="ARBA00005745"/>
    </source>
</evidence>
<organism evidence="9 10">
    <name type="scientific">Piscinibacter aquaticus</name>
    <dbReference type="NCBI Taxonomy" id="392597"/>
    <lineage>
        <taxon>Bacteria</taxon>
        <taxon>Pseudomonadati</taxon>
        <taxon>Pseudomonadota</taxon>
        <taxon>Betaproteobacteria</taxon>
        <taxon>Burkholderiales</taxon>
        <taxon>Sphaerotilaceae</taxon>
        <taxon>Piscinibacter</taxon>
    </lineage>
</organism>
<accession>A0A5C6TPH7</accession>
<evidence type="ECO:0000256" key="6">
    <source>
        <dbReference type="ARBA" id="ARBA00023136"/>
    </source>
</evidence>
<evidence type="ECO:0000256" key="5">
    <source>
        <dbReference type="ARBA" id="ARBA00022989"/>
    </source>
</evidence>
<evidence type="ECO:0000256" key="1">
    <source>
        <dbReference type="ARBA" id="ARBA00004651"/>
    </source>
</evidence>
<evidence type="ECO:0000256" key="7">
    <source>
        <dbReference type="SAM" id="Phobius"/>
    </source>
</evidence>
<dbReference type="EMBL" id="VOPW01000002">
    <property type="protein sequence ID" value="TXC62110.1"/>
    <property type="molecule type" value="Genomic_DNA"/>
</dbReference>
<gene>
    <name evidence="9" type="ORF">FSC37_22310</name>
</gene>
<evidence type="ECO:0000259" key="8">
    <source>
        <dbReference type="Pfam" id="PF00482"/>
    </source>
</evidence>
<feature type="transmembrane region" description="Helical" evidence="7">
    <location>
        <begin position="230"/>
        <end position="248"/>
    </location>
</feature>
<comment type="subcellular location">
    <subcellularLocation>
        <location evidence="1">Cell membrane</location>
        <topology evidence="1">Multi-pass membrane protein</topology>
    </subcellularLocation>
</comment>